<organism evidence="2 3">
    <name type="scientific">Dorcoceras hygrometricum</name>
    <dbReference type="NCBI Taxonomy" id="472368"/>
    <lineage>
        <taxon>Eukaryota</taxon>
        <taxon>Viridiplantae</taxon>
        <taxon>Streptophyta</taxon>
        <taxon>Embryophyta</taxon>
        <taxon>Tracheophyta</taxon>
        <taxon>Spermatophyta</taxon>
        <taxon>Magnoliopsida</taxon>
        <taxon>eudicotyledons</taxon>
        <taxon>Gunneridae</taxon>
        <taxon>Pentapetalae</taxon>
        <taxon>asterids</taxon>
        <taxon>lamiids</taxon>
        <taxon>Lamiales</taxon>
        <taxon>Gesneriaceae</taxon>
        <taxon>Didymocarpoideae</taxon>
        <taxon>Trichosporeae</taxon>
        <taxon>Loxocarpinae</taxon>
        <taxon>Dorcoceras</taxon>
    </lineage>
</organism>
<accession>A0A2Z7CFI8</accession>
<keyword evidence="3" id="KW-1185">Reference proteome</keyword>
<evidence type="ECO:0000313" key="3">
    <source>
        <dbReference type="Proteomes" id="UP000250235"/>
    </source>
</evidence>
<evidence type="ECO:0000313" key="2">
    <source>
        <dbReference type="EMBL" id="KZV45792.1"/>
    </source>
</evidence>
<reference evidence="2 3" key="1">
    <citation type="journal article" date="2015" name="Proc. Natl. Acad. Sci. U.S.A.">
        <title>The resurrection genome of Boea hygrometrica: A blueprint for survival of dehydration.</title>
        <authorList>
            <person name="Xiao L."/>
            <person name="Yang G."/>
            <person name="Zhang L."/>
            <person name="Yang X."/>
            <person name="Zhao S."/>
            <person name="Ji Z."/>
            <person name="Zhou Q."/>
            <person name="Hu M."/>
            <person name="Wang Y."/>
            <person name="Chen M."/>
            <person name="Xu Y."/>
            <person name="Jin H."/>
            <person name="Xiao X."/>
            <person name="Hu G."/>
            <person name="Bao F."/>
            <person name="Hu Y."/>
            <person name="Wan P."/>
            <person name="Li L."/>
            <person name="Deng X."/>
            <person name="Kuang T."/>
            <person name="Xiang C."/>
            <person name="Zhu J.K."/>
            <person name="Oliver M.J."/>
            <person name="He Y."/>
        </authorList>
    </citation>
    <scope>NUCLEOTIDE SEQUENCE [LARGE SCALE GENOMIC DNA]</scope>
    <source>
        <strain evidence="3">cv. XS01</strain>
    </source>
</reference>
<feature type="region of interest" description="Disordered" evidence="1">
    <location>
        <begin position="35"/>
        <end position="78"/>
    </location>
</feature>
<dbReference type="Proteomes" id="UP000250235">
    <property type="component" value="Unassembled WGS sequence"/>
</dbReference>
<evidence type="ECO:0000256" key="1">
    <source>
        <dbReference type="SAM" id="MobiDB-lite"/>
    </source>
</evidence>
<proteinExistence type="predicted"/>
<feature type="compositionally biased region" description="Basic and acidic residues" evidence="1">
    <location>
        <begin position="44"/>
        <end position="53"/>
    </location>
</feature>
<dbReference type="AlphaFoldDB" id="A0A2Z7CFI8"/>
<sequence>MASSLINKPSQIYFNSVYGMDYEGMVKMFKALEEESNATSNAKNGDRSRREMAGECYGETDFEEPVVVDTSETTTVETESRIDVPAITNYDEDSSIKVLSNEEGPLVETEREEEKEKEIELVMMGMSLEKITDSEDTEPLSKVLELTVKSMSDEESMSIDDLLVQIPGDMMLPSVASA</sequence>
<protein>
    <submittedName>
        <fullName evidence="2">Actin-related protein 2/3 complex subunit 1A-like</fullName>
    </submittedName>
</protein>
<gene>
    <name evidence="2" type="ORF">F511_39051</name>
</gene>
<feature type="compositionally biased region" description="Low complexity" evidence="1">
    <location>
        <begin position="67"/>
        <end position="77"/>
    </location>
</feature>
<name>A0A2Z7CFI8_9LAMI</name>
<dbReference type="EMBL" id="KQ995799">
    <property type="protein sequence ID" value="KZV45792.1"/>
    <property type="molecule type" value="Genomic_DNA"/>
</dbReference>